<evidence type="ECO:0000259" key="17">
    <source>
        <dbReference type="PROSITE" id="PS50886"/>
    </source>
</evidence>
<accession>A0ABQ2BLP3</accession>
<dbReference type="NCBIfam" id="NF001100">
    <property type="entry name" value="PRK00133.1"/>
    <property type="match status" value="1"/>
</dbReference>
<comment type="subunit">
    <text evidence="4 16">Homodimer.</text>
</comment>
<dbReference type="GO" id="GO:0016874">
    <property type="term" value="F:ligase activity"/>
    <property type="evidence" value="ECO:0007669"/>
    <property type="project" value="UniProtKB-KW"/>
</dbReference>
<evidence type="ECO:0000256" key="4">
    <source>
        <dbReference type="ARBA" id="ARBA00011738"/>
    </source>
</evidence>
<gene>
    <name evidence="16 18" type="primary">metG</name>
    <name evidence="18" type="ORF">GCM10008119_35080</name>
</gene>
<keyword evidence="6 16" id="KW-0820">tRNA-binding</keyword>
<comment type="cofactor">
    <cofactor evidence="16">
        <name>Zn(2+)</name>
        <dbReference type="ChEBI" id="CHEBI:29105"/>
    </cofactor>
    <text evidence="16">Binds 1 zinc ion per subunit.</text>
</comment>
<keyword evidence="9 16" id="KW-0547">Nucleotide-binding</keyword>
<dbReference type="Pfam" id="PF09334">
    <property type="entry name" value="tRNA-synt_1g"/>
    <property type="match status" value="1"/>
</dbReference>
<dbReference type="Gene3D" id="2.40.50.140">
    <property type="entry name" value="Nucleic acid-binding proteins"/>
    <property type="match status" value="1"/>
</dbReference>
<dbReference type="CDD" id="cd00814">
    <property type="entry name" value="MetRS_core"/>
    <property type="match status" value="1"/>
</dbReference>
<dbReference type="PROSITE" id="PS50886">
    <property type="entry name" value="TRBD"/>
    <property type="match status" value="1"/>
</dbReference>
<dbReference type="NCBIfam" id="TIGR00399">
    <property type="entry name" value="metG_C_term"/>
    <property type="match status" value="1"/>
</dbReference>
<keyword evidence="7 16" id="KW-0436">Ligase</keyword>
<keyword evidence="10 16" id="KW-0862">Zinc</keyword>
<evidence type="ECO:0000256" key="7">
    <source>
        <dbReference type="ARBA" id="ARBA00022598"/>
    </source>
</evidence>
<evidence type="ECO:0000256" key="11">
    <source>
        <dbReference type="ARBA" id="ARBA00022840"/>
    </source>
</evidence>
<protein>
    <recommendedName>
        <fullName evidence="16">Methionine--tRNA ligase</fullName>
        <ecNumber evidence="16">6.1.1.10</ecNumber>
    </recommendedName>
    <alternativeName>
        <fullName evidence="16">Methionyl-tRNA synthetase</fullName>
        <shortName evidence="16">MetRS</shortName>
    </alternativeName>
</protein>
<dbReference type="InterPro" id="IPR012340">
    <property type="entry name" value="NA-bd_OB-fold"/>
</dbReference>
<dbReference type="Gene3D" id="2.20.28.20">
    <property type="entry name" value="Methionyl-tRNA synthetase, Zn-domain"/>
    <property type="match status" value="1"/>
</dbReference>
<dbReference type="Pfam" id="PF19303">
    <property type="entry name" value="Anticodon_3"/>
    <property type="match status" value="1"/>
</dbReference>
<dbReference type="NCBIfam" id="TIGR00398">
    <property type="entry name" value="metG"/>
    <property type="match status" value="1"/>
</dbReference>
<proteinExistence type="inferred from homology"/>
<dbReference type="InterPro" id="IPR002547">
    <property type="entry name" value="tRNA-bd_dom"/>
</dbReference>
<dbReference type="PANTHER" id="PTHR45765:SF1">
    <property type="entry name" value="METHIONINE--TRNA LIGASE, CYTOPLASMIC"/>
    <property type="match status" value="1"/>
</dbReference>
<evidence type="ECO:0000256" key="3">
    <source>
        <dbReference type="ARBA" id="ARBA00008258"/>
    </source>
</evidence>
<feature type="binding site" evidence="16">
    <location>
        <position position="164"/>
    </location>
    <ligand>
        <name>Zn(2+)</name>
        <dbReference type="ChEBI" id="CHEBI:29105"/>
    </ligand>
</feature>
<feature type="short sequence motif" description="'KMSKS' region" evidence="16">
    <location>
        <begin position="355"/>
        <end position="359"/>
    </location>
</feature>
<organism evidence="18 19">
    <name type="scientific">Pedobacter mendelii</name>
    <dbReference type="NCBI Taxonomy" id="1908240"/>
    <lineage>
        <taxon>Bacteria</taxon>
        <taxon>Pseudomonadati</taxon>
        <taxon>Bacteroidota</taxon>
        <taxon>Sphingobacteriia</taxon>
        <taxon>Sphingobacteriales</taxon>
        <taxon>Sphingobacteriaceae</taxon>
        <taxon>Pedobacter</taxon>
    </lineage>
</organism>
<evidence type="ECO:0000256" key="1">
    <source>
        <dbReference type="ARBA" id="ARBA00003314"/>
    </source>
</evidence>
<evidence type="ECO:0000256" key="15">
    <source>
        <dbReference type="ARBA" id="ARBA00047364"/>
    </source>
</evidence>
<dbReference type="CDD" id="cd07957">
    <property type="entry name" value="Anticodon_Ia_Met"/>
    <property type="match status" value="1"/>
</dbReference>
<evidence type="ECO:0000256" key="13">
    <source>
        <dbReference type="ARBA" id="ARBA00022917"/>
    </source>
</evidence>
<dbReference type="InterPro" id="IPR009080">
    <property type="entry name" value="tRNAsynth_Ia_anticodon-bd"/>
</dbReference>
<feature type="binding site" evidence="16">
    <location>
        <position position="151"/>
    </location>
    <ligand>
        <name>Zn(2+)</name>
        <dbReference type="ChEBI" id="CHEBI:29105"/>
    </ligand>
</feature>
<keyword evidence="14 16" id="KW-0030">Aminoacyl-tRNA synthetase</keyword>
<dbReference type="PANTHER" id="PTHR45765">
    <property type="entry name" value="METHIONINE--TRNA LIGASE"/>
    <property type="match status" value="1"/>
</dbReference>
<feature type="binding site" evidence="16">
    <location>
        <position position="161"/>
    </location>
    <ligand>
        <name>Zn(2+)</name>
        <dbReference type="ChEBI" id="CHEBI:29105"/>
    </ligand>
</feature>
<comment type="similarity">
    <text evidence="3 16">Belongs to the class-I aminoacyl-tRNA synthetase family. MetG type 1 subfamily.</text>
</comment>
<dbReference type="InterPro" id="IPR041872">
    <property type="entry name" value="Anticodon_Met"/>
</dbReference>
<evidence type="ECO:0000256" key="8">
    <source>
        <dbReference type="ARBA" id="ARBA00022723"/>
    </source>
</evidence>
<keyword evidence="12 16" id="KW-0694">RNA-binding</keyword>
<evidence type="ECO:0000313" key="18">
    <source>
        <dbReference type="EMBL" id="GGI28926.1"/>
    </source>
</evidence>
<dbReference type="EMBL" id="BMDJ01000013">
    <property type="protein sequence ID" value="GGI28926.1"/>
    <property type="molecule type" value="Genomic_DNA"/>
</dbReference>
<dbReference type="Gene3D" id="1.10.730.10">
    <property type="entry name" value="Isoleucyl-tRNA Synthetase, Domain 1"/>
    <property type="match status" value="1"/>
</dbReference>
<dbReference type="CDD" id="cd02800">
    <property type="entry name" value="tRNA_bind_EcMetRS_like"/>
    <property type="match status" value="1"/>
</dbReference>
<dbReference type="PROSITE" id="PS00178">
    <property type="entry name" value="AA_TRNA_LIGASE_I"/>
    <property type="match status" value="1"/>
</dbReference>
<evidence type="ECO:0000256" key="5">
    <source>
        <dbReference type="ARBA" id="ARBA00022490"/>
    </source>
</evidence>
<evidence type="ECO:0000256" key="9">
    <source>
        <dbReference type="ARBA" id="ARBA00022741"/>
    </source>
</evidence>
<evidence type="ECO:0000256" key="16">
    <source>
        <dbReference type="HAMAP-Rule" id="MF_00098"/>
    </source>
</evidence>
<dbReference type="InterPro" id="IPR033911">
    <property type="entry name" value="MetRS_core"/>
</dbReference>
<dbReference type="EC" id="6.1.1.10" evidence="16"/>
<feature type="domain" description="TRNA-binding" evidence="17">
    <location>
        <begin position="600"/>
        <end position="701"/>
    </location>
</feature>
<sequence length="701" mass="79740">MDNSKIKRYTVTAALPYTNGPVHIGHLAGVYIPADIYARYLRSNKRDVKFVCGSDENGVPITLKAKREGITPQEVVDKYHKIIGDSFREFGVSFDIYHRTSSSTHHQTAADFFETLYDKGVFTEEITEQYYDEKAKQFLADRYITGTCPNCGNENAYGDQCENCGSTLNATDLINPKSTLSGDKPILKETKNWFLPLDKYEDRLRAYIESHKEWRPNVYGQCQSWLNAGLHPRAMTRDLDWGIHVPLRDAEGKVLYVWFDAPIGYISATKELCNYAKLDVWNPMAEEYYINNFEADKCGWEEYWKDEDTKLVHFIGKDNIVFHCIIFPAMLMAHGGFILADNVPANEFLNLEGQKISTSKNWAVWLNEYLREFEGKQDVLRYVLTATAPETKDNDFTWKDFQARNNNELVAVLGNFVNRVMVLTHKYFNGVVPTLMEITEQDQAVIDDLAAFPAKISASIENYRFREALSEVMNVARLGNKYLAETEPWKLIKTDEDRVRTILYISLQICANLQIFMEPFLPFTADKLMKMLNNGKQGWEEAGTITLIKRGHDIKEGILLFEKIEDAAIDFQVEKLNQSKVSNATAVASIPAKENINFDDFSAMDIRVATVIAAEKVDKTKKLLKLTVNTGIDERTVVSGIAEYYKPEDIIGKQVSIIVNLAPREIKGILSQGMILMAENSEGKLAFITPAEKFEEGSVIR</sequence>
<keyword evidence="8 16" id="KW-0479">Metal-binding</keyword>
<reference evidence="19" key="1">
    <citation type="journal article" date="2019" name="Int. J. Syst. Evol. Microbiol.">
        <title>The Global Catalogue of Microorganisms (GCM) 10K type strain sequencing project: providing services to taxonomists for standard genome sequencing and annotation.</title>
        <authorList>
            <consortium name="The Broad Institute Genomics Platform"/>
            <consortium name="The Broad Institute Genome Sequencing Center for Infectious Disease"/>
            <person name="Wu L."/>
            <person name="Ma J."/>
        </authorList>
    </citation>
    <scope>NUCLEOTIDE SEQUENCE [LARGE SCALE GENOMIC DNA]</scope>
    <source>
        <strain evidence="19">CCM 8939</strain>
    </source>
</reference>
<dbReference type="HAMAP" id="MF_00098">
    <property type="entry name" value="Met_tRNA_synth_type1"/>
    <property type="match status" value="1"/>
</dbReference>
<dbReference type="SUPFAM" id="SSF57770">
    <property type="entry name" value="Methionyl-tRNA synthetase (MetRS), Zn-domain"/>
    <property type="match status" value="1"/>
</dbReference>
<keyword evidence="11 16" id="KW-0067">ATP-binding</keyword>
<dbReference type="Proteomes" id="UP000645390">
    <property type="component" value="Unassembled WGS sequence"/>
</dbReference>
<dbReference type="SUPFAM" id="SSF50249">
    <property type="entry name" value="Nucleic acid-binding proteins"/>
    <property type="match status" value="1"/>
</dbReference>
<dbReference type="Gene3D" id="3.40.50.620">
    <property type="entry name" value="HUPs"/>
    <property type="match status" value="1"/>
</dbReference>
<feature type="binding site" evidence="16">
    <location>
        <position position="148"/>
    </location>
    <ligand>
        <name>Zn(2+)</name>
        <dbReference type="ChEBI" id="CHEBI:29105"/>
    </ligand>
</feature>
<dbReference type="InterPro" id="IPR004495">
    <property type="entry name" value="Met-tRNA-synth_bsu_C"/>
</dbReference>
<keyword evidence="5 16" id="KW-0963">Cytoplasm</keyword>
<dbReference type="Pfam" id="PF01588">
    <property type="entry name" value="tRNA_bind"/>
    <property type="match status" value="1"/>
</dbReference>
<comment type="catalytic activity">
    <reaction evidence="15 16">
        <text>tRNA(Met) + L-methionine + ATP = L-methionyl-tRNA(Met) + AMP + diphosphate</text>
        <dbReference type="Rhea" id="RHEA:13481"/>
        <dbReference type="Rhea" id="RHEA-COMP:9667"/>
        <dbReference type="Rhea" id="RHEA-COMP:9698"/>
        <dbReference type="ChEBI" id="CHEBI:30616"/>
        <dbReference type="ChEBI" id="CHEBI:33019"/>
        <dbReference type="ChEBI" id="CHEBI:57844"/>
        <dbReference type="ChEBI" id="CHEBI:78442"/>
        <dbReference type="ChEBI" id="CHEBI:78530"/>
        <dbReference type="ChEBI" id="CHEBI:456215"/>
        <dbReference type="EC" id="6.1.1.10"/>
    </reaction>
</comment>
<dbReference type="InterPro" id="IPR014729">
    <property type="entry name" value="Rossmann-like_a/b/a_fold"/>
</dbReference>
<keyword evidence="19" id="KW-1185">Reference proteome</keyword>
<feature type="binding site" evidence="16">
    <location>
        <position position="358"/>
    </location>
    <ligand>
        <name>ATP</name>
        <dbReference type="ChEBI" id="CHEBI:30616"/>
    </ligand>
</feature>
<dbReference type="InterPro" id="IPR014758">
    <property type="entry name" value="Met-tRNA_synth"/>
</dbReference>
<dbReference type="SUPFAM" id="SSF47323">
    <property type="entry name" value="Anticodon-binding domain of a subclass of class I aminoacyl-tRNA synthetases"/>
    <property type="match status" value="1"/>
</dbReference>
<evidence type="ECO:0000256" key="14">
    <source>
        <dbReference type="ARBA" id="ARBA00023146"/>
    </source>
</evidence>
<evidence type="ECO:0000256" key="10">
    <source>
        <dbReference type="ARBA" id="ARBA00022833"/>
    </source>
</evidence>
<evidence type="ECO:0000256" key="6">
    <source>
        <dbReference type="ARBA" id="ARBA00022555"/>
    </source>
</evidence>
<evidence type="ECO:0000256" key="12">
    <source>
        <dbReference type="ARBA" id="ARBA00022884"/>
    </source>
</evidence>
<evidence type="ECO:0000313" key="19">
    <source>
        <dbReference type="Proteomes" id="UP000645390"/>
    </source>
</evidence>
<dbReference type="InterPro" id="IPR001412">
    <property type="entry name" value="aa-tRNA-synth_I_CS"/>
</dbReference>
<dbReference type="InterPro" id="IPR015413">
    <property type="entry name" value="Methionyl/Leucyl_tRNA_Synth"/>
</dbReference>
<dbReference type="SUPFAM" id="SSF52374">
    <property type="entry name" value="Nucleotidylyl transferase"/>
    <property type="match status" value="1"/>
</dbReference>
<dbReference type="InterPro" id="IPR029038">
    <property type="entry name" value="MetRS_Zn"/>
</dbReference>
<dbReference type="PRINTS" id="PR01041">
    <property type="entry name" value="TRNASYNTHMET"/>
</dbReference>
<feature type="short sequence motif" description="'HIGH' region" evidence="16">
    <location>
        <begin position="16"/>
        <end position="26"/>
    </location>
</feature>
<comment type="function">
    <text evidence="1 16">Is required not only for elongation of protein synthesis but also for the initiation of all mRNA translation through initiator tRNA(fMet) aminoacylation.</text>
</comment>
<evidence type="ECO:0000256" key="2">
    <source>
        <dbReference type="ARBA" id="ARBA00004496"/>
    </source>
</evidence>
<name>A0ABQ2BLP3_9SPHI</name>
<comment type="subcellular location">
    <subcellularLocation>
        <location evidence="2 16">Cytoplasm</location>
    </subcellularLocation>
</comment>
<dbReference type="InterPro" id="IPR023458">
    <property type="entry name" value="Met-tRNA_ligase_1"/>
</dbReference>
<keyword evidence="13 16" id="KW-0648">Protein biosynthesis</keyword>
<comment type="caution">
    <text evidence="18">The sequence shown here is derived from an EMBL/GenBank/DDBJ whole genome shotgun (WGS) entry which is preliminary data.</text>
</comment>
<dbReference type="RefSeq" id="WP_188416967.1">
    <property type="nucleotide sequence ID" value="NZ_BMDJ01000013.1"/>
</dbReference>